<protein>
    <submittedName>
        <fullName evidence="1">Uncharacterized protein</fullName>
    </submittedName>
</protein>
<organism evidence="1 2">
    <name type="scientific">Dinothrombium tinctorium</name>
    <dbReference type="NCBI Taxonomy" id="1965070"/>
    <lineage>
        <taxon>Eukaryota</taxon>
        <taxon>Metazoa</taxon>
        <taxon>Ecdysozoa</taxon>
        <taxon>Arthropoda</taxon>
        <taxon>Chelicerata</taxon>
        <taxon>Arachnida</taxon>
        <taxon>Acari</taxon>
        <taxon>Acariformes</taxon>
        <taxon>Trombidiformes</taxon>
        <taxon>Prostigmata</taxon>
        <taxon>Anystina</taxon>
        <taxon>Parasitengona</taxon>
        <taxon>Trombidioidea</taxon>
        <taxon>Trombidiidae</taxon>
        <taxon>Dinothrombium</taxon>
    </lineage>
</organism>
<dbReference type="EMBL" id="NCKU01002835">
    <property type="protein sequence ID" value="RWS08688.1"/>
    <property type="molecule type" value="Genomic_DNA"/>
</dbReference>
<dbReference type="Proteomes" id="UP000285301">
    <property type="component" value="Unassembled WGS sequence"/>
</dbReference>
<evidence type="ECO:0000313" key="2">
    <source>
        <dbReference type="Proteomes" id="UP000285301"/>
    </source>
</evidence>
<gene>
    <name evidence="1" type="ORF">B4U79_13821</name>
</gene>
<dbReference type="AlphaFoldDB" id="A0A443R0C6"/>
<proteinExistence type="predicted"/>
<sequence>MSSRRAMRKRFDLHLWQMQEASETWSQRSALRKRRRVQQASLLCATAWRKSLQAKTTTRTTMLRTARRLELQSQ</sequence>
<evidence type="ECO:0000313" key="1">
    <source>
        <dbReference type="EMBL" id="RWS08688.1"/>
    </source>
</evidence>
<accession>A0A443R0C6</accession>
<keyword evidence="2" id="KW-1185">Reference proteome</keyword>
<comment type="caution">
    <text evidence="1">The sequence shown here is derived from an EMBL/GenBank/DDBJ whole genome shotgun (WGS) entry which is preliminary data.</text>
</comment>
<name>A0A443R0C6_9ACAR</name>
<reference evidence="1 2" key="1">
    <citation type="journal article" date="2018" name="Gigascience">
        <title>Genomes of trombidid mites reveal novel predicted allergens and laterally-transferred genes associated with secondary metabolism.</title>
        <authorList>
            <person name="Dong X."/>
            <person name="Chaisiri K."/>
            <person name="Xia D."/>
            <person name="Armstrong S.D."/>
            <person name="Fang Y."/>
            <person name="Donnelly M.J."/>
            <person name="Kadowaki T."/>
            <person name="McGarry J.W."/>
            <person name="Darby A.C."/>
            <person name="Makepeace B.L."/>
        </authorList>
    </citation>
    <scope>NUCLEOTIDE SEQUENCE [LARGE SCALE GENOMIC DNA]</scope>
    <source>
        <strain evidence="1">UoL-WK</strain>
    </source>
</reference>